<evidence type="ECO:0000256" key="2">
    <source>
        <dbReference type="SAM" id="Phobius"/>
    </source>
</evidence>
<name>A0A5C6DDV1_9BACT</name>
<reference evidence="3 4" key="1">
    <citation type="submission" date="2019-02" db="EMBL/GenBank/DDBJ databases">
        <title>Deep-cultivation of Planctomycetes and their phenomic and genomic characterization uncovers novel biology.</title>
        <authorList>
            <person name="Wiegand S."/>
            <person name="Jogler M."/>
            <person name="Boedeker C."/>
            <person name="Pinto D."/>
            <person name="Vollmers J."/>
            <person name="Rivas-Marin E."/>
            <person name="Kohn T."/>
            <person name="Peeters S.H."/>
            <person name="Heuer A."/>
            <person name="Rast P."/>
            <person name="Oberbeckmann S."/>
            <person name="Bunk B."/>
            <person name="Jeske O."/>
            <person name="Meyerdierks A."/>
            <person name="Storesund J.E."/>
            <person name="Kallscheuer N."/>
            <person name="Luecker S."/>
            <person name="Lage O.M."/>
            <person name="Pohl T."/>
            <person name="Merkel B.J."/>
            <person name="Hornburger P."/>
            <person name="Mueller R.-W."/>
            <person name="Bruemmer F."/>
            <person name="Labrenz M."/>
            <person name="Spormann A.M."/>
            <person name="Op Den Camp H."/>
            <person name="Overmann J."/>
            <person name="Amann R."/>
            <person name="Jetten M.S.M."/>
            <person name="Mascher T."/>
            <person name="Medema M.H."/>
            <person name="Devos D.P."/>
            <person name="Kaster A.-K."/>
            <person name="Ovreas L."/>
            <person name="Rohde M."/>
            <person name="Galperin M.Y."/>
            <person name="Jogler C."/>
        </authorList>
    </citation>
    <scope>NUCLEOTIDE SEQUENCE [LARGE SCALE GENOMIC DNA]</scope>
    <source>
        <strain evidence="3 4">Poly41</strain>
    </source>
</reference>
<protein>
    <submittedName>
        <fullName evidence="3">Uncharacterized protein</fullName>
    </submittedName>
</protein>
<dbReference type="AlphaFoldDB" id="A0A5C6DDV1"/>
<feature type="compositionally biased region" description="Polar residues" evidence="1">
    <location>
        <begin position="243"/>
        <end position="253"/>
    </location>
</feature>
<sequence length="354" mass="37804">MAIRSMILPQTRISADQGVADLEHVLNASLTDRTVLPSGEAASWRAGSDTAKRKSRRSRRVARAVMLAGLSLVMLGSTGCTMFSGLCSSMSQHEALDDFMIGHRNKVMAAKAWHCQKHTFCNPSSAFKEGFYEGYMDVANGGNGCIPSVAPSKYWGWAYQSANGQTAVNDWFAGYPMGVKAAEQDGVGHWSQVQTTQSPMYGPPMANPALMPAAMAPTLIDHDEDLGSPFVDDQPVDSKAAPENSNDVETNPIDSGLEDALEFQDEGDAALFHNNGGFSFSDSASDVPELKRKSAAPAATEQLAARDIDDVIDSIFGVGPAEVEASSQRVIEASNPAAKSARESSVTELPFSFQ</sequence>
<keyword evidence="4" id="KW-1185">Reference proteome</keyword>
<accession>A0A5C6DDV1</accession>
<feature type="transmembrane region" description="Helical" evidence="2">
    <location>
        <begin position="61"/>
        <end position="86"/>
    </location>
</feature>
<evidence type="ECO:0000256" key="1">
    <source>
        <dbReference type="SAM" id="MobiDB-lite"/>
    </source>
</evidence>
<keyword evidence="2" id="KW-1133">Transmembrane helix</keyword>
<feature type="region of interest" description="Disordered" evidence="1">
    <location>
        <begin position="222"/>
        <end position="254"/>
    </location>
</feature>
<organism evidence="3 4">
    <name type="scientific">Novipirellula artificiosorum</name>
    <dbReference type="NCBI Taxonomy" id="2528016"/>
    <lineage>
        <taxon>Bacteria</taxon>
        <taxon>Pseudomonadati</taxon>
        <taxon>Planctomycetota</taxon>
        <taxon>Planctomycetia</taxon>
        <taxon>Pirellulales</taxon>
        <taxon>Pirellulaceae</taxon>
        <taxon>Novipirellula</taxon>
    </lineage>
</organism>
<dbReference type="OrthoDB" id="215737at2"/>
<dbReference type="EMBL" id="SJPV01000010">
    <property type="protein sequence ID" value="TWU33396.1"/>
    <property type="molecule type" value="Genomic_DNA"/>
</dbReference>
<evidence type="ECO:0000313" key="4">
    <source>
        <dbReference type="Proteomes" id="UP000319143"/>
    </source>
</evidence>
<comment type="caution">
    <text evidence="3">The sequence shown here is derived from an EMBL/GenBank/DDBJ whole genome shotgun (WGS) entry which is preliminary data.</text>
</comment>
<feature type="compositionally biased region" description="Polar residues" evidence="1">
    <location>
        <begin position="343"/>
        <end position="354"/>
    </location>
</feature>
<keyword evidence="2" id="KW-0472">Membrane</keyword>
<dbReference type="Proteomes" id="UP000319143">
    <property type="component" value="Unassembled WGS sequence"/>
</dbReference>
<proteinExistence type="predicted"/>
<dbReference type="RefSeq" id="WP_146529767.1">
    <property type="nucleotide sequence ID" value="NZ_SJPV01000010.1"/>
</dbReference>
<keyword evidence="2" id="KW-0812">Transmembrane</keyword>
<evidence type="ECO:0000313" key="3">
    <source>
        <dbReference type="EMBL" id="TWU33396.1"/>
    </source>
</evidence>
<gene>
    <name evidence="3" type="ORF">Poly41_51500</name>
</gene>
<feature type="region of interest" description="Disordered" evidence="1">
    <location>
        <begin position="333"/>
        <end position="354"/>
    </location>
</feature>